<evidence type="ECO:0000313" key="1">
    <source>
        <dbReference type="EMBL" id="MBS4537045.1"/>
    </source>
</evidence>
<gene>
    <name evidence="1" type="ORF">GOQ27_01140</name>
</gene>
<dbReference type="EMBL" id="WSFT01000009">
    <property type="protein sequence ID" value="MBS4537045.1"/>
    <property type="molecule type" value="Genomic_DNA"/>
</dbReference>
<organism evidence="1 2">
    <name type="scientific">Anaeromonas frigoriresistens</name>
    <dbReference type="NCBI Taxonomy" id="2683708"/>
    <lineage>
        <taxon>Bacteria</taxon>
        <taxon>Bacillati</taxon>
        <taxon>Bacillota</taxon>
        <taxon>Tissierellia</taxon>
        <taxon>Tissierellales</taxon>
        <taxon>Thermohalobacteraceae</taxon>
        <taxon>Anaeromonas</taxon>
    </lineage>
</organism>
<dbReference type="RefSeq" id="WP_203364975.1">
    <property type="nucleotide sequence ID" value="NZ_WSFT01000009.1"/>
</dbReference>
<dbReference type="Proteomes" id="UP000724672">
    <property type="component" value="Unassembled WGS sequence"/>
</dbReference>
<comment type="caution">
    <text evidence="1">The sequence shown here is derived from an EMBL/GenBank/DDBJ whole genome shotgun (WGS) entry which is preliminary data.</text>
</comment>
<protein>
    <submittedName>
        <fullName evidence="1">Uncharacterized protein</fullName>
    </submittedName>
</protein>
<name>A0A942USC1_9FIRM</name>
<keyword evidence="2" id="KW-1185">Reference proteome</keyword>
<sequence length="160" mass="18014">MKRITKVALLLILSIIMITVLNGCSRVSAYQKGIYDKDKEIVKQNDSATFFKRIGNTTNDTLAISFSSFSGMESLWSIKSKGDNTLTIEYDLHLDKGRFKCVFITPEDEVINIFEDEDKDNKTIELPEGKSRIKIVGKEAKGKVAISIISMEDVNIQEID</sequence>
<dbReference type="AlphaFoldDB" id="A0A942USC1"/>
<reference evidence="1" key="1">
    <citation type="submission" date="2019-12" db="EMBL/GenBank/DDBJ databases">
        <title>Clostridiaceae gen. nov. sp. nov., isolated from sediment in Xinjiang, China.</title>
        <authorList>
            <person name="Zhang R."/>
        </authorList>
    </citation>
    <scope>NUCLEOTIDE SEQUENCE</scope>
    <source>
        <strain evidence="1">D2Q-11</strain>
    </source>
</reference>
<evidence type="ECO:0000313" key="2">
    <source>
        <dbReference type="Proteomes" id="UP000724672"/>
    </source>
</evidence>
<proteinExistence type="predicted"/>
<accession>A0A942USC1</accession>